<gene>
    <name evidence="1" type="ORF">ALC60_04723</name>
</gene>
<protein>
    <submittedName>
        <fullName evidence="1">Uncharacterized protein</fullName>
    </submittedName>
</protein>
<proteinExistence type="predicted"/>
<organism evidence="1 2">
    <name type="scientific">Mycetomoellerius zeteki</name>
    <dbReference type="NCBI Taxonomy" id="64791"/>
    <lineage>
        <taxon>Eukaryota</taxon>
        <taxon>Metazoa</taxon>
        <taxon>Ecdysozoa</taxon>
        <taxon>Arthropoda</taxon>
        <taxon>Hexapoda</taxon>
        <taxon>Insecta</taxon>
        <taxon>Pterygota</taxon>
        <taxon>Neoptera</taxon>
        <taxon>Endopterygota</taxon>
        <taxon>Hymenoptera</taxon>
        <taxon>Apocrita</taxon>
        <taxon>Aculeata</taxon>
        <taxon>Formicoidea</taxon>
        <taxon>Formicidae</taxon>
        <taxon>Myrmicinae</taxon>
        <taxon>Mycetomoellerius</taxon>
    </lineage>
</organism>
<dbReference type="Proteomes" id="UP000075809">
    <property type="component" value="Unassembled WGS sequence"/>
</dbReference>
<accession>A0A151X7G4</accession>
<keyword evidence="2" id="KW-1185">Reference proteome</keyword>
<reference evidence="1 2" key="1">
    <citation type="submission" date="2015-09" db="EMBL/GenBank/DDBJ databases">
        <title>Trachymyrmex zeteki WGS genome.</title>
        <authorList>
            <person name="Nygaard S."/>
            <person name="Hu H."/>
            <person name="Boomsma J."/>
            <person name="Zhang G."/>
        </authorList>
    </citation>
    <scope>NUCLEOTIDE SEQUENCE [LARGE SCALE GENOMIC DNA]</scope>
    <source>
        <strain evidence="1">Tzet28-1</strain>
        <tissue evidence="1">Whole body</tissue>
    </source>
</reference>
<sequence>MFMASGGAAPLLTDGLIRGGGFITFSIISARQVKCLIFQSSNIIVLTRTRSVSKDNLKDQSSLISSWTSTSSREPLEQYSDTRQGLVGSLRHPIRGLRFSCRSPWICSKVETWKWRET</sequence>
<evidence type="ECO:0000313" key="2">
    <source>
        <dbReference type="Proteomes" id="UP000075809"/>
    </source>
</evidence>
<dbReference type="AlphaFoldDB" id="A0A151X7G4"/>
<dbReference type="EMBL" id="KQ982446">
    <property type="protein sequence ID" value="KYQ56316.1"/>
    <property type="molecule type" value="Genomic_DNA"/>
</dbReference>
<evidence type="ECO:0000313" key="1">
    <source>
        <dbReference type="EMBL" id="KYQ56316.1"/>
    </source>
</evidence>
<name>A0A151X7G4_9HYME</name>